<comment type="caution">
    <text evidence="1">The sequence shown here is derived from an EMBL/GenBank/DDBJ whole genome shotgun (WGS) entry which is preliminary data.</text>
</comment>
<dbReference type="EMBL" id="BMAC01000055">
    <property type="protein sequence ID" value="GFP83016.1"/>
    <property type="molecule type" value="Genomic_DNA"/>
</dbReference>
<name>A0A830B7M3_9LAMI</name>
<gene>
    <name evidence="1" type="ORF">PHJA_000444700</name>
</gene>
<evidence type="ECO:0000313" key="2">
    <source>
        <dbReference type="Proteomes" id="UP000653305"/>
    </source>
</evidence>
<evidence type="ECO:0000313" key="1">
    <source>
        <dbReference type="EMBL" id="GFP83016.1"/>
    </source>
</evidence>
<proteinExistence type="predicted"/>
<organism evidence="1 2">
    <name type="scientific">Phtheirospermum japonicum</name>
    <dbReference type="NCBI Taxonomy" id="374723"/>
    <lineage>
        <taxon>Eukaryota</taxon>
        <taxon>Viridiplantae</taxon>
        <taxon>Streptophyta</taxon>
        <taxon>Embryophyta</taxon>
        <taxon>Tracheophyta</taxon>
        <taxon>Spermatophyta</taxon>
        <taxon>Magnoliopsida</taxon>
        <taxon>eudicotyledons</taxon>
        <taxon>Gunneridae</taxon>
        <taxon>Pentapetalae</taxon>
        <taxon>asterids</taxon>
        <taxon>lamiids</taxon>
        <taxon>Lamiales</taxon>
        <taxon>Orobanchaceae</taxon>
        <taxon>Orobanchaceae incertae sedis</taxon>
        <taxon>Phtheirospermum</taxon>
    </lineage>
</organism>
<dbReference type="Proteomes" id="UP000653305">
    <property type="component" value="Unassembled WGS sequence"/>
</dbReference>
<sequence length="52" mass="6005">MSMLMISIAIPVIWRRSLEKYLVSILVNSPSSFFERATCISTLLIFLIMRRG</sequence>
<reference evidence="1" key="1">
    <citation type="submission" date="2020-07" db="EMBL/GenBank/DDBJ databases">
        <title>Ethylene signaling mediates host invasion by parasitic plants.</title>
        <authorList>
            <person name="Yoshida S."/>
        </authorList>
    </citation>
    <scope>NUCLEOTIDE SEQUENCE</scope>
    <source>
        <strain evidence="1">Okayama</strain>
    </source>
</reference>
<keyword evidence="2" id="KW-1185">Reference proteome</keyword>
<dbReference type="AlphaFoldDB" id="A0A830B7M3"/>
<protein>
    <submittedName>
        <fullName evidence="1">Photosystem i p700 chlorophyll a apoprotein a1</fullName>
    </submittedName>
</protein>
<accession>A0A830B7M3</accession>